<dbReference type="Pfam" id="PF02653">
    <property type="entry name" value="BPD_transp_2"/>
    <property type="match status" value="1"/>
</dbReference>
<evidence type="ECO:0000256" key="5">
    <source>
        <dbReference type="ARBA" id="ARBA00022970"/>
    </source>
</evidence>
<dbReference type="RefSeq" id="WP_112427330.1">
    <property type="nucleotide sequence ID" value="NZ_MCIF01000002.1"/>
</dbReference>
<evidence type="ECO:0008006" key="12">
    <source>
        <dbReference type="Google" id="ProtNLM"/>
    </source>
</evidence>
<evidence type="ECO:0000256" key="1">
    <source>
        <dbReference type="ARBA" id="ARBA00004651"/>
    </source>
</evidence>
<keyword evidence="3" id="KW-1003">Cell membrane</keyword>
<dbReference type="PANTHER" id="PTHR11795:SF445">
    <property type="entry name" value="AMINO ACID ABC TRANSPORTER PERMEASE PROTEIN"/>
    <property type="match status" value="1"/>
</dbReference>
<name>A0A328VGV6_9CHLR</name>
<evidence type="ECO:0000256" key="9">
    <source>
        <dbReference type="SAM" id="Phobius"/>
    </source>
</evidence>
<feature type="transmembrane region" description="Helical" evidence="9">
    <location>
        <begin position="141"/>
        <end position="158"/>
    </location>
</feature>
<keyword evidence="4 9" id="KW-0812">Transmembrane</keyword>
<evidence type="ECO:0000256" key="4">
    <source>
        <dbReference type="ARBA" id="ARBA00022692"/>
    </source>
</evidence>
<feature type="transmembrane region" description="Helical" evidence="9">
    <location>
        <begin position="89"/>
        <end position="113"/>
    </location>
</feature>
<feature type="transmembrane region" description="Helical" evidence="9">
    <location>
        <begin position="36"/>
        <end position="54"/>
    </location>
</feature>
<dbReference type="GO" id="GO:0022857">
    <property type="term" value="F:transmembrane transporter activity"/>
    <property type="evidence" value="ECO:0007669"/>
    <property type="project" value="InterPro"/>
</dbReference>
<dbReference type="InterPro" id="IPR052157">
    <property type="entry name" value="BCAA_transport_permease"/>
</dbReference>
<comment type="caution">
    <text evidence="10">The sequence shown here is derived from an EMBL/GenBank/DDBJ whole genome shotgun (WGS) entry which is preliminary data.</text>
</comment>
<dbReference type="GO" id="GO:0005886">
    <property type="term" value="C:plasma membrane"/>
    <property type="evidence" value="ECO:0007669"/>
    <property type="project" value="UniProtKB-SubCell"/>
</dbReference>
<feature type="transmembrane region" description="Helical" evidence="9">
    <location>
        <begin position="187"/>
        <end position="210"/>
    </location>
</feature>
<keyword evidence="6 9" id="KW-1133">Transmembrane helix</keyword>
<proteinExistence type="inferred from homology"/>
<accession>A0A328VGV6</accession>
<feature type="transmembrane region" description="Helical" evidence="9">
    <location>
        <begin position="222"/>
        <end position="246"/>
    </location>
</feature>
<dbReference type="CDD" id="cd06582">
    <property type="entry name" value="TM_PBP1_LivH_like"/>
    <property type="match status" value="1"/>
</dbReference>
<dbReference type="AlphaFoldDB" id="A0A328VGV6"/>
<keyword evidence="11" id="KW-1185">Reference proteome</keyword>
<keyword evidence="7 9" id="KW-0472">Membrane</keyword>
<evidence type="ECO:0000313" key="11">
    <source>
        <dbReference type="Proteomes" id="UP000248706"/>
    </source>
</evidence>
<feature type="transmembrane region" description="Helical" evidence="9">
    <location>
        <begin position="7"/>
        <end position="30"/>
    </location>
</feature>
<evidence type="ECO:0000256" key="3">
    <source>
        <dbReference type="ARBA" id="ARBA00022475"/>
    </source>
</evidence>
<feature type="transmembrane region" description="Helical" evidence="9">
    <location>
        <begin position="266"/>
        <end position="284"/>
    </location>
</feature>
<gene>
    <name evidence="10" type="ORF">A4R35_05490</name>
</gene>
<protein>
    <recommendedName>
        <fullName evidence="12">Branched-chain amino acid ABC transporter permease</fullName>
    </recommendedName>
</protein>
<evidence type="ECO:0000256" key="2">
    <source>
        <dbReference type="ARBA" id="ARBA00022448"/>
    </source>
</evidence>
<organism evidence="10 11">
    <name type="scientific">Thermogemmatispora tikiterensis</name>
    <dbReference type="NCBI Taxonomy" id="1825093"/>
    <lineage>
        <taxon>Bacteria</taxon>
        <taxon>Bacillati</taxon>
        <taxon>Chloroflexota</taxon>
        <taxon>Ktedonobacteria</taxon>
        <taxon>Thermogemmatisporales</taxon>
        <taxon>Thermogemmatisporaceae</taxon>
        <taxon>Thermogemmatispora</taxon>
    </lineage>
</organism>
<evidence type="ECO:0000256" key="8">
    <source>
        <dbReference type="ARBA" id="ARBA00037998"/>
    </source>
</evidence>
<evidence type="ECO:0000313" key="10">
    <source>
        <dbReference type="EMBL" id="RAQ94980.1"/>
    </source>
</evidence>
<reference evidence="10 11" key="1">
    <citation type="submission" date="2016-08" db="EMBL/GenBank/DDBJ databases">
        <title>Analysis of Carbohydrate Active Enzymes in Thermogemmatispora T81 Reveals Carbohydrate Degradation Ability.</title>
        <authorList>
            <person name="Tomazini A."/>
            <person name="Lal S."/>
            <person name="Stott M."/>
            <person name="Henrissat B."/>
            <person name="Polikarpov I."/>
            <person name="Sparling R."/>
            <person name="Levin D.B."/>
        </authorList>
    </citation>
    <scope>NUCLEOTIDE SEQUENCE [LARGE SCALE GENOMIC DNA]</scope>
    <source>
        <strain evidence="10 11">T81</strain>
    </source>
</reference>
<evidence type="ECO:0000256" key="7">
    <source>
        <dbReference type="ARBA" id="ARBA00023136"/>
    </source>
</evidence>
<keyword evidence="5" id="KW-0029">Amino-acid transport</keyword>
<comment type="similarity">
    <text evidence="8">Belongs to the binding-protein-dependent transport system permease family. LivHM subfamily.</text>
</comment>
<keyword evidence="2" id="KW-0813">Transport</keyword>
<feature type="transmembrane region" description="Helical" evidence="9">
    <location>
        <begin position="61"/>
        <end position="83"/>
    </location>
</feature>
<dbReference type="PANTHER" id="PTHR11795">
    <property type="entry name" value="BRANCHED-CHAIN AMINO ACID TRANSPORT SYSTEM PERMEASE PROTEIN LIVH"/>
    <property type="match status" value="1"/>
</dbReference>
<dbReference type="Proteomes" id="UP000248706">
    <property type="component" value="Unassembled WGS sequence"/>
</dbReference>
<evidence type="ECO:0000256" key="6">
    <source>
        <dbReference type="ARBA" id="ARBA00022989"/>
    </source>
</evidence>
<sequence length="290" mass="30989">MLIAQVIVNWLLLGSLYAAVALGFSLVWGIMNIVNLAHGAFILVGAYTAYWAFTQLHIDPFLGLPLTMLLLFCLGWVVQYVAINRVIRAPFLVTFLLTFGLDLLIADVVQLLFTSDRRSINTAYSGFGLTLGTLHIPFDRLLAALIAVLLTAALSLFLQRTRTGNAILATGMDRDAARLMGIRIDRIYALTFGLGAALAGAAGAMLVELYPFDPSQGGVFTLRAFVIVVLGGLGTPWGALAGGLVFGLAETVVPLLPGIGPGYDDAIAFALMVLVLIFRPRGILGKAFYA</sequence>
<comment type="subcellular location">
    <subcellularLocation>
        <location evidence="1">Cell membrane</location>
        <topology evidence="1">Multi-pass membrane protein</topology>
    </subcellularLocation>
</comment>
<dbReference type="OrthoDB" id="9807115at2"/>
<dbReference type="EMBL" id="MCIF01000002">
    <property type="protein sequence ID" value="RAQ94980.1"/>
    <property type="molecule type" value="Genomic_DNA"/>
</dbReference>
<dbReference type="InterPro" id="IPR001851">
    <property type="entry name" value="ABC_transp_permease"/>
</dbReference>
<dbReference type="GO" id="GO:0006865">
    <property type="term" value="P:amino acid transport"/>
    <property type="evidence" value="ECO:0007669"/>
    <property type="project" value="UniProtKB-KW"/>
</dbReference>